<proteinExistence type="predicted"/>
<reference evidence="1" key="2">
    <citation type="journal article" date="2015" name="Fish Shellfish Immunol.">
        <title>Early steps in the European eel (Anguilla anguilla)-Vibrio vulnificus interaction in the gills: Role of the RtxA13 toxin.</title>
        <authorList>
            <person name="Callol A."/>
            <person name="Pajuelo D."/>
            <person name="Ebbesson L."/>
            <person name="Teles M."/>
            <person name="MacKenzie S."/>
            <person name="Amaro C."/>
        </authorList>
    </citation>
    <scope>NUCLEOTIDE SEQUENCE</scope>
</reference>
<dbReference type="AlphaFoldDB" id="A0A0E9VDP2"/>
<reference evidence="1" key="1">
    <citation type="submission" date="2014-11" db="EMBL/GenBank/DDBJ databases">
        <authorList>
            <person name="Amaro Gonzalez C."/>
        </authorList>
    </citation>
    <scope>NUCLEOTIDE SEQUENCE</scope>
</reference>
<protein>
    <submittedName>
        <fullName evidence="1">Uncharacterized protein</fullName>
    </submittedName>
</protein>
<sequence>MCGVSLPTPQSQAGVEDSEFPCLMGHLQLIVLQHRFT</sequence>
<organism evidence="1">
    <name type="scientific">Anguilla anguilla</name>
    <name type="common">European freshwater eel</name>
    <name type="synonym">Muraena anguilla</name>
    <dbReference type="NCBI Taxonomy" id="7936"/>
    <lineage>
        <taxon>Eukaryota</taxon>
        <taxon>Metazoa</taxon>
        <taxon>Chordata</taxon>
        <taxon>Craniata</taxon>
        <taxon>Vertebrata</taxon>
        <taxon>Euteleostomi</taxon>
        <taxon>Actinopterygii</taxon>
        <taxon>Neopterygii</taxon>
        <taxon>Teleostei</taxon>
        <taxon>Anguilliformes</taxon>
        <taxon>Anguillidae</taxon>
        <taxon>Anguilla</taxon>
    </lineage>
</organism>
<name>A0A0E9VDP2_ANGAN</name>
<evidence type="ECO:0000313" key="1">
    <source>
        <dbReference type="EMBL" id="JAH76141.1"/>
    </source>
</evidence>
<dbReference type="EMBL" id="GBXM01032436">
    <property type="protein sequence ID" value="JAH76141.1"/>
    <property type="molecule type" value="Transcribed_RNA"/>
</dbReference>
<accession>A0A0E9VDP2</accession>
<dbReference type="EMBL" id="GBXM01041123">
    <property type="protein sequence ID" value="JAH67454.1"/>
    <property type="molecule type" value="Transcribed_RNA"/>
</dbReference>